<evidence type="ECO:0000313" key="1">
    <source>
        <dbReference type="EMBL" id="EYC38007.1"/>
    </source>
</evidence>
<keyword evidence="2" id="KW-1185">Reference proteome</keyword>
<dbReference type="EMBL" id="JARK01000350">
    <property type="protein sequence ID" value="EYC38007.1"/>
    <property type="molecule type" value="Genomic_DNA"/>
</dbReference>
<dbReference type="Proteomes" id="UP000024635">
    <property type="component" value="Unassembled WGS sequence"/>
</dbReference>
<dbReference type="OrthoDB" id="248923at2759"/>
<organism evidence="1 2">
    <name type="scientific">Ancylostoma ceylanicum</name>
    <dbReference type="NCBI Taxonomy" id="53326"/>
    <lineage>
        <taxon>Eukaryota</taxon>
        <taxon>Metazoa</taxon>
        <taxon>Ecdysozoa</taxon>
        <taxon>Nematoda</taxon>
        <taxon>Chromadorea</taxon>
        <taxon>Rhabditida</taxon>
        <taxon>Rhabditina</taxon>
        <taxon>Rhabditomorpha</taxon>
        <taxon>Strongyloidea</taxon>
        <taxon>Ancylostomatidae</taxon>
        <taxon>Ancylostomatinae</taxon>
        <taxon>Ancylostoma</taxon>
    </lineage>
</organism>
<protein>
    <submittedName>
        <fullName evidence="1">Uncharacterized protein</fullName>
    </submittedName>
</protein>
<accession>A0A016WFF5</accession>
<comment type="caution">
    <text evidence="1">The sequence shown here is derived from an EMBL/GenBank/DDBJ whole genome shotgun (WGS) entry which is preliminary data.</text>
</comment>
<proteinExistence type="predicted"/>
<dbReference type="AlphaFoldDB" id="A0A016WFF5"/>
<evidence type="ECO:0000313" key="2">
    <source>
        <dbReference type="Proteomes" id="UP000024635"/>
    </source>
</evidence>
<name>A0A016WFF5_9BILA</name>
<gene>
    <name evidence="1" type="primary">Acey_s0750.g2041</name>
    <name evidence="1" type="ORF">Y032_0750g2041</name>
</gene>
<reference evidence="2" key="1">
    <citation type="journal article" date="2015" name="Nat. Genet.">
        <title>The genome and transcriptome of the zoonotic hookworm Ancylostoma ceylanicum identify infection-specific gene families.</title>
        <authorList>
            <person name="Schwarz E.M."/>
            <person name="Hu Y."/>
            <person name="Antoshechkin I."/>
            <person name="Miller M.M."/>
            <person name="Sternberg P.W."/>
            <person name="Aroian R.V."/>
        </authorList>
    </citation>
    <scope>NUCLEOTIDE SEQUENCE</scope>
    <source>
        <strain evidence="2">HY135</strain>
    </source>
</reference>
<sequence length="74" mass="8467">MGTVRDGTFSRFFRLFPSKVSPWAANQIKIQETKLCPDLAFKGRGPPHIVFEILTHSESRTDSDNVLEKFQNDL</sequence>